<evidence type="ECO:0000313" key="2">
    <source>
        <dbReference type="EMBL" id="PZX65579.1"/>
    </source>
</evidence>
<dbReference type="Gene3D" id="2.60.40.10">
    <property type="entry name" value="Immunoglobulins"/>
    <property type="match status" value="4"/>
</dbReference>
<evidence type="ECO:0000313" key="3">
    <source>
        <dbReference type="Proteomes" id="UP000249720"/>
    </source>
</evidence>
<sequence length="1230" mass="132619">MMRFRFLLLLVFIFFLLPTVHSQSNLQFVENKGQWNSDIAFRGNLSIGSFAIQKDGGFRMLLYSPTDYAALSPHQQFSKPQVKYVQQINANGQTSTVVAPPLADVNTASKVLHGHIYQVKFLNANPNPQIIPDKPLATANNYLIGNDPKKWGQNCRVYQAVTCKNIYPNIDVRYYTTNGALKYDIIVNPGGNVNNIALYYDGVDALKQKNGELIIQTSVQNLKEAKPYSYAVNLSGKTIIPCNYIIKGNIVRFTAEKTDPSSTLVIDPQFVFSSFSGSTAENWGYTATFDNSGNFYAGGIVFAGNNQSFPVSNGAFQTTFQGGVREGELTAYDVALMKFDATGRNRVYATYLGGNGNEQPHSLITDNAGNLIIAGRTSSSNFPVTNKVGPGGGFDIFITKLNANGTGIVGSLVIGGTGDDGVNIRGKYTGAPGYQSTRLNYGDDARSEVIIDGAGNIYLAGCTQSTNFPVTANAFQKNNGGANSTGFFQDAVVIKATSDLSNVLFSSYLGGNDNDAAFVLSINPLTNNIYVAGGTASTNFPGTGGNVKFPTYQGGICDGFVSIISNDGSQLISSSYFGTSGADMLFGVQFDKLGFPYIMGTTNGTWQVVNSPFNQTQGQTDGKQFICKLKPDLSDFIYSATFGAPGSAQPNISPTAFLVDRCENVYVSGWGGGIDIGDGYLNSGVRNMSTPNYLQNTTDGADFYFFVLEKNAQSQLFGSYFGQNGALGDHVDGGTSRFDKNGIIYQTICSCKEGPTPANPPLTGSPPYVFSPTNNGPDCNMMALKIAFNLAGISSGIQAAANGIPRDTTGCVPLLVDFADTVAQGKTYIWDFNDGSPLVTTTQPKTAHTFQNVGFYKVMLVSSDPNSCNVTDTSYVTIRVRNDAAALGLNAEKVGGCQSLTFQFNNTSTAPANKPFNGQSFKLNFGDGTSVITGNQVQTHTYPAEGIYNVSLVLQDTSYCNYNDSVVLQIRIAANVKAAFETPPIGCVPYTAIFNNTSNGGTQFKWNFGDGTTSTDINPTHQYNDTGSYTVKLVAYDPNTCNQYDSISQVIQMKIKSIANFSVAPQPPITNTPIQFTNLSQPASSYKWLFGDGDSTITYSISTPVSHIYDSTKTYTACLQTTNESGCIDEKCLPVNALISPLFDVPKAFSPNGDGINDIIYVQGYGITKMKWNIYNRWGKLVYQGFTKSGGWDGTYNGVLQPQDVYHYVLLIETSDGKKFTKTGDITLLR</sequence>
<feature type="domain" description="PKD" evidence="1">
    <location>
        <begin position="995"/>
        <end position="1037"/>
    </location>
</feature>
<organism evidence="2 3">
    <name type="scientific">Hydrotalea sandarakina</name>
    <dbReference type="NCBI Taxonomy" id="1004304"/>
    <lineage>
        <taxon>Bacteria</taxon>
        <taxon>Pseudomonadati</taxon>
        <taxon>Bacteroidota</taxon>
        <taxon>Chitinophagia</taxon>
        <taxon>Chitinophagales</taxon>
        <taxon>Chitinophagaceae</taxon>
        <taxon>Hydrotalea</taxon>
    </lineage>
</organism>
<dbReference type="CDD" id="cd00146">
    <property type="entry name" value="PKD"/>
    <property type="match status" value="4"/>
</dbReference>
<dbReference type="Pfam" id="PF25778">
    <property type="entry name" value="DUF7948"/>
    <property type="match status" value="1"/>
</dbReference>
<dbReference type="PANTHER" id="PTHR35580">
    <property type="entry name" value="CELL SURFACE GLYCOPROTEIN (S-LAYER PROTEIN)-LIKE PROTEIN"/>
    <property type="match status" value="1"/>
</dbReference>
<comment type="caution">
    <text evidence="2">The sequence shown here is derived from an EMBL/GenBank/DDBJ whole genome shotgun (WGS) entry which is preliminary data.</text>
</comment>
<accession>A0A2W7SEM6</accession>
<dbReference type="SUPFAM" id="SSF49299">
    <property type="entry name" value="PKD domain"/>
    <property type="match status" value="4"/>
</dbReference>
<feature type="domain" description="PKD" evidence="1">
    <location>
        <begin position="920"/>
        <end position="957"/>
    </location>
</feature>
<dbReference type="AlphaFoldDB" id="A0A2W7SEM6"/>
<dbReference type="NCBIfam" id="TIGR04131">
    <property type="entry name" value="Bac_Flav_CTERM"/>
    <property type="match status" value="1"/>
</dbReference>
<dbReference type="PANTHER" id="PTHR35580:SF1">
    <property type="entry name" value="PHYTASE-LIKE DOMAIN-CONTAINING PROTEIN"/>
    <property type="match status" value="1"/>
</dbReference>
<protein>
    <submittedName>
        <fullName evidence="2">Gliding motility-associated-like protein</fullName>
    </submittedName>
</protein>
<proteinExistence type="predicted"/>
<feature type="domain" description="PKD" evidence="1">
    <location>
        <begin position="1082"/>
        <end position="1126"/>
    </location>
</feature>
<dbReference type="Proteomes" id="UP000249720">
    <property type="component" value="Unassembled WGS sequence"/>
</dbReference>
<dbReference type="InterPro" id="IPR013783">
    <property type="entry name" value="Ig-like_fold"/>
</dbReference>
<feature type="domain" description="PKD" evidence="1">
    <location>
        <begin position="827"/>
        <end position="880"/>
    </location>
</feature>
<dbReference type="EMBL" id="QKZV01000001">
    <property type="protein sequence ID" value="PZX65579.1"/>
    <property type="molecule type" value="Genomic_DNA"/>
</dbReference>
<dbReference type="Pfam" id="PF18911">
    <property type="entry name" value="PKD_4"/>
    <property type="match status" value="4"/>
</dbReference>
<dbReference type="InterPro" id="IPR052918">
    <property type="entry name" value="Motility_Chemotaxis_Reg"/>
</dbReference>
<dbReference type="Pfam" id="PF13585">
    <property type="entry name" value="CHU_C"/>
    <property type="match status" value="1"/>
</dbReference>
<reference evidence="2 3" key="1">
    <citation type="submission" date="2018-06" db="EMBL/GenBank/DDBJ databases">
        <title>Genomic Encyclopedia of Archaeal and Bacterial Type Strains, Phase II (KMG-II): from individual species to whole genera.</title>
        <authorList>
            <person name="Goeker M."/>
        </authorList>
    </citation>
    <scope>NUCLEOTIDE SEQUENCE [LARGE SCALE GENOMIC DNA]</scope>
    <source>
        <strain evidence="2 3">DSM 23241</strain>
    </source>
</reference>
<evidence type="ECO:0000259" key="1">
    <source>
        <dbReference type="PROSITE" id="PS50093"/>
    </source>
</evidence>
<dbReference type="InterPro" id="IPR000601">
    <property type="entry name" value="PKD_dom"/>
</dbReference>
<name>A0A2W7SEM6_9BACT</name>
<keyword evidence="3" id="KW-1185">Reference proteome</keyword>
<dbReference type="InterPro" id="IPR057708">
    <property type="entry name" value="DUF7948"/>
</dbReference>
<dbReference type="InterPro" id="IPR035986">
    <property type="entry name" value="PKD_dom_sf"/>
</dbReference>
<dbReference type="InterPro" id="IPR022409">
    <property type="entry name" value="PKD/Chitinase_dom"/>
</dbReference>
<dbReference type="InterPro" id="IPR026341">
    <property type="entry name" value="T9SS_type_B"/>
</dbReference>
<gene>
    <name evidence="2" type="ORF">LX80_00067</name>
</gene>
<dbReference type="SMART" id="SM00089">
    <property type="entry name" value="PKD"/>
    <property type="match status" value="4"/>
</dbReference>
<dbReference type="PROSITE" id="PS50093">
    <property type="entry name" value="PKD"/>
    <property type="match status" value="4"/>
</dbReference>
<dbReference type="RefSeq" id="WP_245897887.1">
    <property type="nucleotide sequence ID" value="NZ_QKZV01000001.1"/>
</dbReference>